<dbReference type="PANTHER" id="PTHR31225">
    <property type="entry name" value="OS04G0344100 PROTEIN-RELATED"/>
    <property type="match status" value="1"/>
</dbReference>
<dbReference type="InterPro" id="IPR036965">
    <property type="entry name" value="Terpene_synth_N_sf"/>
</dbReference>
<gene>
    <name evidence="3" type="ORF">Sjap_002889</name>
</gene>
<sequence>MTNLGGSNLGNQVQCALEQPLHKGMPRLEARNYISLYQEECKWSNILKKLALLDFNNLSTGKSSVIFQSGGRIWTLLQSCHLQETDWLSAIFG</sequence>
<reference evidence="3 4" key="1">
    <citation type="submission" date="2024-01" db="EMBL/GenBank/DDBJ databases">
        <title>Genome assemblies of Stephania.</title>
        <authorList>
            <person name="Yang L."/>
        </authorList>
    </citation>
    <scope>NUCLEOTIDE SEQUENCE [LARGE SCALE GENOMIC DNA]</scope>
    <source>
        <strain evidence="3">QJT</strain>
        <tissue evidence="3">Leaf</tissue>
    </source>
</reference>
<dbReference type="InterPro" id="IPR050148">
    <property type="entry name" value="Terpene_synthase-like"/>
</dbReference>
<dbReference type="EMBL" id="JBBNAE010000001">
    <property type="protein sequence ID" value="KAK9155409.1"/>
    <property type="molecule type" value="Genomic_DNA"/>
</dbReference>
<proteinExistence type="predicted"/>
<evidence type="ECO:0000313" key="4">
    <source>
        <dbReference type="Proteomes" id="UP001417504"/>
    </source>
</evidence>
<organism evidence="3 4">
    <name type="scientific">Stephania japonica</name>
    <dbReference type="NCBI Taxonomy" id="461633"/>
    <lineage>
        <taxon>Eukaryota</taxon>
        <taxon>Viridiplantae</taxon>
        <taxon>Streptophyta</taxon>
        <taxon>Embryophyta</taxon>
        <taxon>Tracheophyta</taxon>
        <taxon>Spermatophyta</taxon>
        <taxon>Magnoliopsida</taxon>
        <taxon>Ranunculales</taxon>
        <taxon>Menispermaceae</taxon>
        <taxon>Menispermoideae</taxon>
        <taxon>Cissampelideae</taxon>
        <taxon>Stephania</taxon>
    </lineage>
</organism>
<accession>A0AAP0PUY3</accession>
<keyword evidence="1" id="KW-0460">Magnesium</keyword>
<dbReference type="Gene3D" id="1.50.10.130">
    <property type="entry name" value="Terpene synthase, N-terminal domain"/>
    <property type="match status" value="1"/>
</dbReference>
<evidence type="ECO:0000256" key="1">
    <source>
        <dbReference type="ARBA" id="ARBA00022842"/>
    </source>
</evidence>
<dbReference type="InterPro" id="IPR008930">
    <property type="entry name" value="Terpenoid_cyclase/PrenylTrfase"/>
</dbReference>
<evidence type="ECO:0000313" key="3">
    <source>
        <dbReference type="EMBL" id="KAK9155409.1"/>
    </source>
</evidence>
<evidence type="ECO:0000256" key="2">
    <source>
        <dbReference type="ARBA" id="ARBA00023239"/>
    </source>
</evidence>
<dbReference type="AlphaFoldDB" id="A0AAP0PUY3"/>
<dbReference type="SUPFAM" id="SSF48239">
    <property type="entry name" value="Terpenoid cyclases/Protein prenyltransferases"/>
    <property type="match status" value="1"/>
</dbReference>
<dbReference type="GO" id="GO:0016114">
    <property type="term" value="P:terpenoid biosynthetic process"/>
    <property type="evidence" value="ECO:0007669"/>
    <property type="project" value="InterPro"/>
</dbReference>
<keyword evidence="2" id="KW-0456">Lyase</keyword>
<dbReference type="PANTHER" id="PTHR31225:SF93">
    <property type="entry name" value="ALPHA-HUMULENE_(-)-(E)-BETA-CARYOPHYLLENE SYNTHASE"/>
    <property type="match status" value="1"/>
</dbReference>
<keyword evidence="4" id="KW-1185">Reference proteome</keyword>
<name>A0AAP0PUY3_9MAGN</name>
<dbReference type="GO" id="GO:0010333">
    <property type="term" value="F:terpene synthase activity"/>
    <property type="evidence" value="ECO:0007669"/>
    <property type="project" value="InterPro"/>
</dbReference>
<dbReference type="Proteomes" id="UP001417504">
    <property type="component" value="Unassembled WGS sequence"/>
</dbReference>
<comment type="caution">
    <text evidence="3">The sequence shown here is derived from an EMBL/GenBank/DDBJ whole genome shotgun (WGS) entry which is preliminary data.</text>
</comment>
<protein>
    <submittedName>
        <fullName evidence="3">Uncharacterized protein</fullName>
    </submittedName>
</protein>